<name>A0A222VWB2_9PSEU</name>
<comment type="function">
    <text evidence="5">Destroys radicals which are normally produced within the cells and which are toxic to biological systems.</text>
</comment>
<evidence type="ECO:0000256" key="2">
    <source>
        <dbReference type="ARBA" id="ARBA00012682"/>
    </source>
</evidence>
<dbReference type="Pfam" id="PF02777">
    <property type="entry name" value="Sod_Fe_C"/>
    <property type="match status" value="1"/>
</dbReference>
<dbReference type="SUPFAM" id="SSF46609">
    <property type="entry name" value="Fe,Mn superoxide dismutase (SOD), N-terminal domain"/>
    <property type="match status" value="1"/>
</dbReference>
<dbReference type="PANTHER" id="PTHR11404:SF6">
    <property type="entry name" value="SUPEROXIDE DISMUTASE [MN], MITOCHONDRIAL"/>
    <property type="match status" value="1"/>
</dbReference>
<dbReference type="RefSeq" id="WP_091803437.1">
    <property type="nucleotide sequence ID" value="NZ_CP016353.1"/>
</dbReference>
<keyword evidence="3 5" id="KW-0479">Metal-binding</keyword>
<dbReference type="InterPro" id="IPR019832">
    <property type="entry name" value="Mn/Fe_SOD_C"/>
</dbReference>
<dbReference type="AlphaFoldDB" id="A0A222VWB2"/>
<dbReference type="PRINTS" id="PR01703">
    <property type="entry name" value="MNSODISMTASE"/>
</dbReference>
<dbReference type="InterPro" id="IPR019833">
    <property type="entry name" value="Mn/Fe_SOD_BS"/>
</dbReference>
<dbReference type="SUPFAM" id="SSF54719">
    <property type="entry name" value="Fe,Mn superoxide dismutase (SOD), C-terminal domain"/>
    <property type="match status" value="1"/>
</dbReference>
<gene>
    <name evidence="6" type="ORF">SAMN05421630_104359</name>
</gene>
<dbReference type="InterPro" id="IPR036314">
    <property type="entry name" value="SOD_C_sf"/>
</dbReference>
<dbReference type="Pfam" id="PF00081">
    <property type="entry name" value="Sod_Fe_N"/>
    <property type="match status" value="1"/>
</dbReference>
<dbReference type="FunFam" id="1.10.287.990:FF:000001">
    <property type="entry name" value="Superoxide dismutase"/>
    <property type="match status" value="1"/>
</dbReference>
<dbReference type="Gene3D" id="1.10.287.990">
    <property type="entry name" value="Fe,Mn superoxide dismutase (SOD) domain"/>
    <property type="match status" value="1"/>
</dbReference>
<reference evidence="6 7" key="1">
    <citation type="submission" date="2016-10" db="EMBL/GenBank/DDBJ databases">
        <authorList>
            <person name="de Groot N.N."/>
        </authorList>
    </citation>
    <scope>NUCLEOTIDE SEQUENCE [LARGE SCALE GENOMIC DNA]</scope>
    <source>
        <strain evidence="6 7">CGMCC 4.5506</strain>
    </source>
</reference>
<dbReference type="InterPro" id="IPR001189">
    <property type="entry name" value="Mn/Fe_SOD"/>
</dbReference>
<dbReference type="KEGG" id="pmad:BAY61_27895"/>
<dbReference type="InterPro" id="IPR036324">
    <property type="entry name" value="Mn/Fe_SOD_N_sf"/>
</dbReference>
<accession>A0A222VWB2</accession>
<dbReference type="PIRSF" id="PIRSF000349">
    <property type="entry name" value="SODismutase"/>
    <property type="match status" value="1"/>
</dbReference>
<evidence type="ECO:0000313" key="6">
    <source>
        <dbReference type="EMBL" id="SDC90187.1"/>
    </source>
</evidence>
<evidence type="ECO:0000256" key="1">
    <source>
        <dbReference type="ARBA" id="ARBA00008714"/>
    </source>
</evidence>
<dbReference type="STRING" id="530584.SAMN05421630_104359"/>
<evidence type="ECO:0000313" key="7">
    <source>
        <dbReference type="Proteomes" id="UP000199494"/>
    </source>
</evidence>
<keyword evidence="4 5" id="KW-0560">Oxidoreductase</keyword>
<dbReference type="EMBL" id="FMZE01000004">
    <property type="protein sequence ID" value="SDC90187.1"/>
    <property type="molecule type" value="Genomic_DNA"/>
</dbReference>
<proteinExistence type="inferred from homology"/>
<evidence type="ECO:0000256" key="4">
    <source>
        <dbReference type="ARBA" id="ARBA00023002"/>
    </source>
</evidence>
<dbReference type="EC" id="1.15.1.1" evidence="2 5"/>
<comment type="catalytic activity">
    <reaction evidence="5">
        <text>2 superoxide + 2 H(+) = H2O2 + O2</text>
        <dbReference type="Rhea" id="RHEA:20696"/>
        <dbReference type="ChEBI" id="CHEBI:15378"/>
        <dbReference type="ChEBI" id="CHEBI:15379"/>
        <dbReference type="ChEBI" id="CHEBI:16240"/>
        <dbReference type="ChEBI" id="CHEBI:18421"/>
        <dbReference type="EC" id="1.15.1.1"/>
    </reaction>
</comment>
<protein>
    <recommendedName>
        <fullName evidence="2 5">Superoxide dismutase</fullName>
        <ecNumber evidence="2 5">1.15.1.1</ecNumber>
    </recommendedName>
</protein>
<dbReference type="Gene3D" id="3.55.40.20">
    <property type="entry name" value="Iron/manganese superoxide dismutase, C-terminal domain"/>
    <property type="match status" value="1"/>
</dbReference>
<dbReference type="Proteomes" id="UP000199494">
    <property type="component" value="Unassembled WGS sequence"/>
</dbReference>
<dbReference type="FunFam" id="3.55.40.20:FF:000004">
    <property type="entry name" value="Superoxide dismutase [Fe]"/>
    <property type="match status" value="1"/>
</dbReference>
<evidence type="ECO:0000256" key="3">
    <source>
        <dbReference type="ARBA" id="ARBA00022723"/>
    </source>
</evidence>
<sequence length="207" mass="23017">MPTYELPALDYDYGALEPYISGEINELHHSKHHQTYVNGANQTLEKLAAARDANDFGSIVGLETTLAFNLAGHANHVVWWKILSPSGGDKPTGELAAAIDEAFGSFDKFKAQFTAVCTTIQGNGWGALSWDPIGKTLITQQLRDHHNNLILPTVPILLVDVWEHAFYLQYKNVKPDYVNALWNVFDWAEIGKRFEDAKAGRNGLLLP</sequence>
<dbReference type="InterPro" id="IPR050265">
    <property type="entry name" value="Fe/Mn_Superoxide_Dismutase"/>
</dbReference>
<dbReference type="GO" id="GO:0046872">
    <property type="term" value="F:metal ion binding"/>
    <property type="evidence" value="ECO:0007669"/>
    <property type="project" value="UniProtKB-KW"/>
</dbReference>
<dbReference type="PANTHER" id="PTHR11404">
    <property type="entry name" value="SUPEROXIDE DISMUTASE 2"/>
    <property type="match status" value="1"/>
</dbReference>
<dbReference type="PROSITE" id="PS00088">
    <property type="entry name" value="SOD_MN"/>
    <property type="match status" value="1"/>
</dbReference>
<comment type="similarity">
    <text evidence="1 5">Belongs to the iron/manganese superoxide dismutase family.</text>
</comment>
<dbReference type="GO" id="GO:0004784">
    <property type="term" value="F:superoxide dismutase activity"/>
    <property type="evidence" value="ECO:0007669"/>
    <property type="project" value="UniProtKB-EC"/>
</dbReference>
<keyword evidence="7" id="KW-1185">Reference proteome</keyword>
<dbReference type="InterPro" id="IPR019831">
    <property type="entry name" value="Mn/Fe_SOD_N"/>
</dbReference>
<evidence type="ECO:0000256" key="5">
    <source>
        <dbReference type="RuleBase" id="RU000414"/>
    </source>
</evidence>
<dbReference type="OrthoDB" id="9803125at2"/>
<organism evidence="6 7">
    <name type="scientific">Prauserella marina</name>
    <dbReference type="NCBI Taxonomy" id="530584"/>
    <lineage>
        <taxon>Bacteria</taxon>
        <taxon>Bacillati</taxon>
        <taxon>Actinomycetota</taxon>
        <taxon>Actinomycetes</taxon>
        <taxon>Pseudonocardiales</taxon>
        <taxon>Pseudonocardiaceae</taxon>
        <taxon>Prauserella</taxon>
    </lineage>
</organism>